<keyword evidence="2" id="KW-1185">Reference proteome</keyword>
<protein>
    <submittedName>
        <fullName evidence="1">Uncharacterized protein</fullName>
    </submittedName>
</protein>
<comment type="caution">
    <text evidence="1">The sequence shown here is derived from an EMBL/GenBank/DDBJ whole genome shotgun (WGS) entry which is preliminary data.</text>
</comment>
<accession>A0A8S1MVA7</accession>
<name>A0A8S1MVA7_9CILI</name>
<dbReference type="EMBL" id="CAJJDN010000041">
    <property type="protein sequence ID" value="CAD8080775.1"/>
    <property type="molecule type" value="Genomic_DNA"/>
</dbReference>
<evidence type="ECO:0000313" key="2">
    <source>
        <dbReference type="Proteomes" id="UP000692954"/>
    </source>
</evidence>
<reference evidence="1" key="1">
    <citation type="submission" date="2021-01" db="EMBL/GenBank/DDBJ databases">
        <authorList>
            <consortium name="Genoscope - CEA"/>
            <person name="William W."/>
        </authorList>
    </citation>
    <scope>NUCLEOTIDE SEQUENCE</scope>
</reference>
<dbReference type="Proteomes" id="UP000692954">
    <property type="component" value="Unassembled WGS sequence"/>
</dbReference>
<dbReference type="OrthoDB" id="288891at2759"/>
<dbReference type="AlphaFoldDB" id="A0A8S1MVA7"/>
<gene>
    <name evidence="1" type="ORF">PSON_ATCC_30995.1.T0410046</name>
</gene>
<evidence type="ECO:0000313" key="1">
    <source>
        <dbReference type="EMBL" id="CAD8080775.1"/>
    </source>
</evidence>
<sequence length="313" mass="37326">MWKFTKSQIADFIQYRQQQLPDGFIQHEEMSIIDYHCCTQLPNLFKYEKNINFTLISYAAALFKRYYMIKTIFEQSDMHQFLLFCSYLGMKLNGISQQSIGFHAQKLKIKPNLERYQHYGDEFYAKNELLLVKALGYDIDVKPIYPIIQSVIFIFQIKDLLEQSLFIRFEKKIEEYFLKSFQGFTIFTFKESEISLAIVECSLQSIFIEILQPSITLEGIKPLKQQQLEKMKKYQQENQQNGTLIIKQIDQKDISIENHCQQIQEVVHFLQEIKDITKEFGKNYERYKQIKQKNFSLSKDGKLMEEKKKIVLN</sequence>
<organism evidence="1 2">
    <name type="scientific">Paramecium sonneborni</name>
    <dbReference type="NCBI Taxonomy" id="65129"/>
    <lineage>
        <taxon>Eukaryota</taxon>
        <taxon>Sar</taxon>
        <taxon>Alveolata</taxon>
        <taxon>Ciliophora</taxon>
        <taxon>Intramacronucleata</taxon>
        <taxon>Oligohymenophorea</taxon>
        <taxon>Peniculida</taxon>
        <taxon>Parameciidae</taxon>
        <taxon>Paramecium</taxon>
    </lineage>
</organism>
<proteinExistence type="predicted"/>